<keyword evidence="5 6" id="KW-0472">Membrane</keyword>
<protein>
    <submittedName>
        <fullName evidence="8">PLDc N-terminal domain-containing protein</fullName>
    </submittedName>
</protein>
<dbReference type="Proteomes" id="UP000671914">
    <property type="component" value="Chromosome"/>
</dbReference>
<comment type="subcellular location">
    <subcellularLocation>
        <location evidence="1">Cell membrane</location>
        <topology evidence="1">Multi-pass membrane protein</topology>
    </subcellularLocation>
</comment>
<dbReference type="InterPro" id="IPR027379">
    <property type="entry name" value="CLS_N"/>
</dbReference>
<evidence type="ECO:0000256" key="2">
    <source>
        <dbReference type="ARBA" id="ARBA00022475"/>
    </source>
</evidence>
<evidence type="ECO:0000256" key="4">
    <source>
        <dbReference type="ARBA" id="ARBA00022989"/>
    </source>
</evidence>
<evidence type="ECO:0000256" key="6">
    <source>
        <dbReference type="SAM" id="Phobius"/>
    </source>
</evidence>
<keyword evidence="9" id="KW-1185">Reference proteome</keyword>
<reference evidence="8" key="1">
    <citation type="submission" date="2021-03" db="EMBL/GenBank/DDBJ databases">
        <title>Agromyces archimandritus sp. nov., isolated from the cockroach Archimandrita tessellata.</title>
        <authorList>
            <person name="Guzman J."/>
            <person name="Ortuzar M."/>
            <person name="Poehlein A."/>
            <person name="Daniel R."/>
            <person name="Trujillo M."/>
            <person name="Vilcinskas A."/>
        </authorList>
    </citation>
    <scope>NUCLEOTIDE SEQUENCE</scope>
    <source>
        <strain evidence="8">G127AT</strain>
    </source>
</reference>
<proteinExistence type="predicted"/>
<dbReference type="RefSeq" id="WP_210896229.1">
    <property type="nucleotide sequence ID" value="NZ_CP071696.1"/>
</dbReference>
<evidence type="ECO:0000256" key="3">
    <source>
        <dbReference type="ARBA" id="ARBA00022692"/>
    </source>
</evidence>
<dbReference type="Pfam" id="PF13396">
    <property type="entry name" value="PLDc_N"/>
    <property type="match status" value="1"/>
</dbReference>
<dbReference type="AlphaFoldDB" id="A0A975FKI0"/>
<evidence type="ECO:0000256" key="1">
    <source>
        <dbReference type="ARBA" id="ARBA00004651"/>
    </source>
</evidence>
<evidence type="ECO:0000313" key="8">
    <source>
        <dbReference type="EMBL" id="QTX03536.1"/>
    </source>
</evidence>
<keyword evidence="2" id="KW-1003">Cell membrane</keyword>
<dbReference type="GO" id="GO:0005886">
    <property type="term" value="C:plasma membrane"/>
    <property type="evidence" value="ECO:0007669"/>
    <property type="project" value="UniProtKB-SubCell"/>
</dbReference>
<evidence type="ECO:0000259" key="7">
    <source>
        <dbReference type="Pfam" id="PF13396"/>
    </source>
</evidence>
<evidence type="ECO:0000256" key="5">
    <source>
        <dbReference type="ARBA" id="ARBA00023136"/>
    </source>
</evidence>
<keyword evidence="3 6" id="KW-0812">Transmembrane</keyword>
<dbReference type="EMBL" id="CP071696">
    <property type="protein sequence ID" value="QTX03536.1"/>
    <property type="molecule type" value="Genomic_DNA"/>
</dbReference>
<evidence type="ECO:0000313" key="9">
    <source>
        <dbReference type="Proteomes" id="UP000671914"/>
    </source>
</evidence>
<feature type="domain" description="Cardiolipin synthase N-terminal" evidence="7">
    <location>
        <begin position="15"/>
        <end position="61"/>
    </location>
</feature>
<keyword evidence="4 6" id="KW-1133">Transmembrane helix</keyword>
<feature type="transmembrane region" description="Helical" evidence="6">
    <location>
        <begin position="39"/>
        <end position="59"/>
    </location>
</feature>
<gene>
    <name evidence="8" type="ORF">G127AT_09210</name>
</gene>
<organism evidence="8 9">
    <name type="scientific">Agromyces archimandritae</name>
    <dbReference type="NCBI Taxonomy" id="2781962"/>
    <lineage>
        <taxon>Bacteria</taxon>
        <taxon>Bacillati</taxon>
        <taxon>Actinomycetota</taxon>
        <taxon>Actinomycetes</taxon>
        <taxon>Micrococcales</taxon>
        <taxon>Microbacteriaceae</taxon>
        <taxon>Agromyces</taxon>
    </lineage>
</organism>
<accession>A0A975FKI0</accession>
<name>A0A975FKI0_9MICO</name>
<dbReference type="KEGG" id="aarc:G127AT_09210"/>
<sequence length="73" mass="7796">MEPVVIVVAVSAVALWLGALAFALTQIAKHEDLNSIEKTVWVVAVLMFPLGGSVVWYAAGPHPFGLRIQAGLR</sequence>